<gene>
    <name evidence="1" type="ORF">RDI58_003879</name>
</gene>
<protein>
    <submittedName>
        <fullName evidence="1">Uncharacterized protein</fullName>
    </submittedName>
</protein>
<keyword evidence="2" id="KW-1185">Reference proteome</keyword>
<organism evidence="1 2">
    <name type="scientific">Solanum bulbocastanum</name>
    <name type="common">Wild potato</name>
    <dbReference type="NCBI Taxonomy" id="147425"/>
    <lineage>
        <taxon>Eukaryota</taxon>
        <taxon>Viridiplantae</taxon>
        <taxon>Streptophyta</taxon>
        <taxon>Embryophyta</taxon>
        <taxon>Tracheophyta</taxon>
        <taxon>Spermatophyta</taxon>
        <taxon>Magnoliopsida</taxon>
        <taxon>eudicotyledons</taxon>
        <taxon>Gunneridae</taxon>
        <taxon>Pentapetalae</taxon>
        <taxon>asterids</taxon>
        <taxon>lamiids</taxon>
        <taxon>Solanales</taxon>
        <taxon>Solanaceae</taxon>
        <taxon>Solanoideae</taxon>
        <taxon>Solaneae</taxon>
        <taxon>Solanum</taxon>
    </lineage>
</organism>
<dbReference type="EMBL" id="JBANQN010000002">
    <property type="protein sequence ID" value="KAK6796178.1"/>
    <property type="molecule type" value="Genomic_DNA"/>
</dbReference>
<comment type="caution">
    <text evidence="1">The sequence shown here is derived from an EMBL/GenBank/DDBJ whole genome shotgun (WGS) entry which is preliminary data.</text>
</comment>
<sequence length="223" mass="25180">MASCDETMLGGCNPYVDDPWPCCGGLYVGENYVDASLDEEVWEEIGAVLYSEKMIANANQIEQQVEENIVGDDYYDQERFVSAKCHQLNDRILAKNITKERDILLDNLQDHMPDLYGQLETSGWMCFVAEPIKSNHNWVSKFYANNTETNFFDAFGSHGTGKTSVFWPHSDQCYNYGLSDADNDVQGKSKVRGPNQFVRHLYDGHMPVMCLSLVGGKSLGPRH</sequence>
<dbReference type="AlphaFoldDB" id="A0AAN8U496"/>
<accession>A0AAN8U496</accession>
<name>A0AAN8U496_SOLBU</name>
<proteinExistence type="predicted"/>
<dbReference type="Proteomes" id="UP001371456">
    <property type="component" value="Unassembled WGS sequence"/>
</dbReference>
<evidence type="ECO:0000313" key="2">
    <source>
        <dbReference type="Proteomes" id="UP001371456"/>
    </source>
</evidence>
<reference evidence="1 2" key="1">
    <citation type="submission" date="2024-02" db="EMBL/GenBank/DDBJ databases">
        <title>de novo genome assembly of Solanum bulbocastanum strain 11H21.</title>
        <authorList>
            <person name="Hosaka A.J."/>
        </authorList>
    </citation>
    <scope>NUCLEOTIDE SEQUENCE [LARGE SCALE GENOMIC DNA]</scope>
    <source>
        <tissue evidence="1">Young leaves</tissue>
    </source>
</reference>
<evidence type="ECO:0000313" key="1">
    <source>
        <dbReference type="EMBL" id="KAK6796178.1"/>
    </source>
</evidence>